<accession>A0A0A1VVQ4</accession>
<organism evidence="2 3">
    <name type="scientific">Microcystis aeruginosa NIES-44</name>
    <dbReference type="NCBI Taxonomy" id="449439"/>
    <lineage>
        <taxon>Bacteria</taxon>
        <taxon>Bacillati</taxon>
        <taxon>Cyanobacteriota</taxon>
        <taxon>Cyanophyceae</taxon>
        <taxon>Oscillatoriophycideae</taxon>
        <taxon>Chroococcales</taxon>
        <taxon>Microcystaceae</taxon>
        <taxon>Microcystis</taxon>
    </lineage>
</organism>
<name>A0A0A1VVQ4_MICAE</name>
<dbReference type="AlphaFoldDB" id="A0A0A1VVQ4"/>
<feature type="compositionally biased region" description="Gly residues" evidence="1">
    <location>
        <begin position="19"/>
        <end position="28"/>
    </location>
</feature>
<protein>
    <submittedName>
        <fullName evidence="2">Uncharacterized protein</fullName>
    </submittedName>
</protein>
<proteinExistence type="predicted"/>
<reference evidence="3" key="1">
    <citation type="journal article" date="2015" name="Genome">
        <title>Whole Genome Sequence of the Non-Microcystin-Producing Microcystis aeruginosa Strain NIES-44.</title>
        <authorList>
            <person name="Okano K."/>
            <person name="Miyata N."/>
            <person name="Ozaki Y."/>
        </authorList>
    </citation>
    <scope>NUCLEOTIDE SEQUENCE [LARGE SCALE GENOMIC DNA]</scope>
    <source>
        <strain evidence="3">NIES-44</strain>
    </source>
</reference>
<dbReference type="EMBL" id="BBPA01000037">
    <property type="protein sequence ID" value="GAL93356.1"/>
    <property type="molecule type" value="Genomic_DNA"/>
</dbReference>
<feature type="region of interest" description="Disordered" evidence="1">
    <location>
        <begin position="1"/>
        <end position="29"/>
    </location>
</feature>
<dbReference type="Proteomes" id="UP000030321">
    <property type="component" value="Unassembled WGS sequence"/>
</dbReference>
<gene>
    <name evidence="2" type="ORF">N44_02043</name>
</gene>
<sequence>MGYISGQAKGNPPRPPDIGGVGGQGGVGRINNQFLITGFDINRVG</sequence>
<evidence type="ECO:0000256" key="1">
    <source>
        <dbReference type="SAM" id="MobiDB-lite"/>
    </source>
</evidence>
<comment type="caution">
    <text evidence="2">The sequence shown here is derived from an EMBL/GenBank/DDBJ whole genome shotgun (WGS) entry which is preliminary data.</text>
</comment>
<evidence type="ECO:0000313" key="3">
    <source>
        <dbReference type="Proteomes" id="UP000030321"/>
    </source>
</evidence>
<evidence type="ECO:0000313" key="2">
    <source>
        <dbReference type="EMBL" id="GAL93356.1"/>
    </source>
</evidence>